<dbReference type="PANTHER" id="PTHR40278:SF2">
    <property type="entry name" value="TYPE IV PILUS INNER MEMBRANE COMPONENT PILN"/>
    <property type="match status" value="1"/>
</dbReference>
<dbReference type="Pfam" id="PF05137">
    <property type="entry name" value="PilN"/>
    <property type="match status" value="1"/>
</dbReference>
<dbReference type="eggNOG" id="COG3166">
    <property type="taxonomic scope" value="Bacteria"/>
</dbReference>
<comment type="caution">
    <text evidence="3">The sequence shown here is derived from an EMBL/GenBank/DDBJ whole genome shotgun (WGS) entry which is preliminary data.</text>
</comment>
<dbReference type="PANTHER" id="PTHR40278">
    <property type="entry name" value="DNA UTILIZATION PROTEIN HOFN"/>
    <property type="match status" value="1"/>
</dbReference>
<dbReference type="STRING" id="435908.IDSA_09240"/>
<keyword evidence="2" id="KW-1133">Transmembrane helix</keyword>
<feature type="coiled-coil region" evidence="1">
    <location>
        <begin position="47"/>
        <end position="84"/>
    </location>
</feature>
<dbReference type="InterPro" id="IPR007813">
    <property type="entry name" value="PilN"/>
</dbReference>
<evidence type="ECO:0000256" key="1">
    <source>
        <dbReference type="SAM" id="Coils"/>
    </source>
</evidence>
<sequence>MAHVNLLPWRETARQRAKTLFAIHAGLAIGLAAFILFVAYTIIGSYQEQQQRRNQFLQGQIQVLDAQIAEIQDINEQKDEIVSRMKLIQSLHQDRNTAILIFNELARRTPEGVHLLTAEKKGMQLSINGRTVSNNRVAEFLRELKNSEIFSQPELREVVADRVPTNRGEQLSAFSLVVSITPPAETEEVNP</sequence>
<proteinExistence type="predicted"/>
<accession>A0A094IU72</accession>
<dbReference type="OrthoDB" id="5296173at2"/>
<evidence type="ECO:0000313" key="4">
    <source>
        <dbReference type="Proteomes" id="UP000054363"/>
    </source>
</evidence>
<organism evidence="3 4">
    <name type="scientific">Pseudidiomarina salinarum</name>
    <dbReference type="NCBI Taxonomy" id="435908"/>
    <lineage>
        <taxon>Bacteria</taxon>
        <taxon>Pseudomonadati</taxon>
        <taxon>Pseudomonadota</taxon>
        <taxon>Gammaproteobacteria</taxon>
        <taxon>Alteromonadales</taxon>
        <taxon>Idiomarinaceae</taxon>
        <taxon>Pseudidiomarina</taxon>
    </lineage>
</organism>
<dbReference type="GO" id="GO:0043107">
    <property type="term" value="P:type IV pilus-dependent motility"/>
    <property type="evidence" value="ECO:0007669"/>
    <property type="project" value="TreeGrafter"/>
</dbReference>
<keyword evidence="4" id="KW-1185">Reference proteome</keyword>
<dbReference type="Proteomes" id="UP000054363">
    <property type="component" value="Unassembled WGS sequence"/>
</dbReference>
<evidence type="ECO:0000313" key="3">
    <source>
        <dbReference type="EMBL" id="KFZ30697.1"/>
    </source>
</evidence>
<protein>
    <recommendedName>
        <fullName evidence="5">Pilus assembly protein PilN</fullName>
    </recommendedName>
</protein>
<keyword evidence="1" id="KW-0175">Coiled coil</keyword>
<dbReference type="RefSeq" id="WP_034776065.1">
    <property type="nucleotide sequence ID" value="NZ_JPER01000004.1"/>
</dbReference>
<evidence type="ECO:0008006" key="5">
    <source>
        <dbReference type="Google" id="ProtNLM"/>
    </source>
</evidence>
<name>A0A094IU72_9GAMM</name>
<evidence type="ECO:0000256" key="2">
    <source>
        <dbReference type="SAM" id="Phobius"/>
    </source>
</evidence>
<keyword evidence="2" id="KW-0472">Membrane</keyword>
<feature type="transmembrane region" description="Helical" evidence="2">
    <location>
        <begin position="20"/>
        <end position="43"/>
    </location>
</feature>
<dbReference type="InterPro" id="IPR052534">
    <property type="entry name" value="Extracell_DNA_Util/SecSys_Comp"/>
</dbReference>
<gene>
    <name evidence="3" type="ORF">IDSA_09240</name>
</gene>
<reference evidence="3 4" key="1">
    <citation type="submission" date="2014-06" db="EMBL/GenBank/DDBJ databases">
        <title>The draft genome sequence of Idiomarina salinarum ISL-52.</title>
        <authorList>
            <person name="Du J."/>
            <person name="Shao Z."/>
        </authorList>
    </citation>
    <scope>NUCLEOTIDE SEQUENCE [LARGE SCALE GENOMIC DNA]</scope>
    <source>
        <strain evidence="3 4">ISL-52</strain>
    </source>
</reference>
<dbReference type="AlphaFoldDB" id="A0A094IU72"/>
<dbReference type="GO" id="GO:0043683">
    <property type="term" value="P:type IV pilus assembly"/>
    <property type="evidence" value="ECO:0007669"/>
    <property type="project" value="TreeGrafter"/>
</dbReference>
<keyword evidence="2" id="KW-0812">Transmembrane</keyword>
<dbReference type="EMBL" id="JPER01000004">
    <property type="protein sequence ID" value="KFZ30697.1"/>
    <property type="molecule type" value="Genomic_DNA"/>
</dbReference>